<evidence type="ECO:0000313" key="1">
    <source>
        <dbReference type="EMBL" id="GBL74966.1"/>
    </source>
</evidence>
<comment type="caution">
    <text evidence="1">The sequence shown here is derived from an EMBL/GenBank/DDBJ whole genome shotgun (WGS) entry which is preliminary data.</text>
</comment>
<accession>A0A4Y2A6U0</accession>
<dbReference type="AlphaFoldDB" id="A0A4Y2A6U0"/>
<proteinExistence type="predicted"/>
<sequence>MGSGGITIEQDCVSMAASTEISVAPSMEIIFAVIVKLHSAWSLKPITKKEKSTLPLPSHYQLFKNPKSNFQVLNELFIHNMPVQKFYRNVLCDSTISSISFRRMLSKDFSVVITRFC</sequence>
<gene>
    <name evidence="1" type="ORF">AVEN_243775_1</name>
</gene>
<organism evidence="1 2">
    <name type="scientific">Araneus ventricosus</name>
    <name type="common">Orbweaver spider</name>
    <name type="synonym">Epeira ventricosa</name>
    <dbReference type="NCBI Taxonomy" id="182803"/>
    <lineage>
        <taxon>Eukaryota</taxon>
        <taxon>Metazoa</taxon>
        <taxon>Ecdysozoa</taxon>
        <taxon>Arthropoda</taxon>
        <taxon>Chelicerata</taxon>
        <taxon>Arachnida</taxon>
        <taxon>Araneae</taxon>
        <taxon>Araneomorphae</taxon>
        <taxon>Entelegynae</taxon>
        <taxon>Araneoidea</taxon>
        <taxon>Araneidae</taxon>
        <taxon>Araneus</taxon>
    </lineage>
</organism>
<name>A0A4Y2A6U0_ARAVE</name>
<reference evidence="1 2" key="1">
    <citation type="journal article" date="2019" name="Sci. Rep.">
        <title>Orb-weaving spider Araneus ventricosus genome elucidates the spidroin gene catalogue.</title>
        <authorList>
            <person name="Kono N."/>
            <person name="Nakamura H."/>
            <person name="Ohtoshi R."/>
            <person name="Moran D.A.P."/>
            <person name="Shinohara A."/>
            <person name="Yoshida Y."/>
            <person name="Fujiwara M."/>
            <person name="Mori M."/>
            <person name="Tomita M."/>
            <person name="Arakawa K."/>
        </authorList>
    </citation>
    <scope>NUCLEOTIDE SEQUENCE [LARGE SCALE GENOMIC DNA]</scope>
</reference>
<keyword evidence="2" id="KW-1185">Reference proteome</keyword>
<protein>
    <submittedName>
        <fullName evidence="1">Uncharacterized protein</fullName>
    </submittedName>
</protein>
<evidence type="ECO:0000313" key="2">
    <source>
        <dbReference type="Proteomes" id="UP000499080"/>
    </source>
</evidence>
<dbReference type="EMBL" id="BGPR01000006">
    <property type="protein sequence ID" value="GBL74966.1"/>
    <property type="molecule type" value="Genomic_DNA"/>
</dbReference>
<dbReference type="Proteomes" id="UP000499080">
    <property type="component" value="Unassembled WGS sequence"/>
</dbReference>